<dbReference type="InterPro" id="IPR036056">
    <property type="entry name" value="Fibrinogen-like_C"/>
</dbReference>
<dbReference type="eggNOG" id="KOG2579">
    <property type="taxonomic scope" value="Eukaryota"/>
</dbReference>
<dbReference type="Gene3D" id="3.90.215.10">
    <property type="entry name" value="Gamma Fibrinogen, chain A, domain 1"/>
    <property type="match status" value="1"/>
</dbReference>
<keyword evidence="2" id="KW-0732">Signal</keyword>
<reference evidence="4" key="2">
    <citation type="submission" date="2010-05" db="EMBL/GenBank/DDBJ databases">
        <authorList>
            <person name="Almeida L.G."/>
            <person name="Nicolas M.F."/>
            <person name="Souza R.C."/>
            <person name="Vasconcelos A.T.R."/>
        </authorList>
    </citation>
    <scope>NUCLEOTIDE SEQUENCE</scope>
</reference>
<dbReference type="PROSITE" id="PS51406">
    <property type="entry name" value="FIBRINOGEN_C_2"/>
    <property type="match status" value="1"/>
</dbReference>
<dbReference type="VEuPathDB" id="VectorBase:ADAC002446"/>
<feature type="domain" description="Fibrinogen C-terminal" evidence="3">
    <location>
        <begin position="127"/>
        <end position="343"/>
    </location>
</feature>
<keyword evidence="1" id="KW-0175">Coiled coil</keyword>
<feature type="coiled-coil region" evidence="1">
    <location>
        <begin position="34"/>
        <end position="68"/>
    </location>
</feature>
<feature type="chain" id="PRO_5010155826" evidence="2">
    <location>
        <begin position="19"/>
        <end position="343"/>
    </location>
</feature>
<dbReference type="EnsemblMetazoa" id="ADAC002446-RA">
    <property type="protein sequence ID" value="ADAC002446-PA"/>
    <property type="gene ID" value="ADAC002446"/>
</dbReference>
<dbReference type="EMBL" id="ADMH02000579">
    <property type="protein sequence ID" value="ETN65779.1"/>
    <property type="molecule type" value="Genomic_DNA"/>
</dbReference>
<evidence type="ECO:0000313" key="5">
    <source>
        <dbReference type="EnsemblMetazoa" id="ADAC002446-PA"/>
    </source>
</evidence>
<protein>
    <submittedName>
        <fullName evidence="4">Fibrinogen and fibronectin</fullName>
    </submittedName>
</protein>
<evidence type="ECO:0000256" key="2">
    <source>
        <dbReference type="SAM" id="SignalP"/>
    </source>
</evidence>
<dbReference type="AlphaFoldDB" id="W5JSN8"/>
<sequence length="343" mass="39420">MKLRVSLFVFCAALYVGASDPGPGGNKKSPSIRLELLLAKLEAMEQKLQEMQNEFKQYQSKQEQSQKKTFNALKKLDQDVVLVLQNRSCHNFTQQIVSVLPKQNQSAHNSAPQILDHVPLTSTTTLRPRHTHFSSCKDISSRISISDTHLIRVKNDSEPFKVYCEQKSFGGGWIVIQHRYNGSLDFYRGWDEFRDGFGDLDREFWLGLEKVHQITKGRKHELIVELKGFDGSYAYARYDAFEVGNESEQYILKDLGSYSGTAGDAMTYNKGMKFTTKDRDNDLDPSMQCAHYREGAWWHNACTDANLNGRYVNADDQKSLCWAYFKNIFQGLSFSRMMIRELE</sequence>
<reference evidence="4" key="3">
    <citation type="journal article" date="2013" name="Nucleic Acids Res.">
        <title>The genome of Anopheles darlingi, the main neotropical malaria vector.</title>
        <authorList>
            <person name="Marinotti O."/>
            <person name="Cerqueira G.C."/>
            <person name="de Almeida L.G."/>
            <person name="Ferro M.I."/>
            <person name="Loreto E.L."/>
            <person name="Zaha A."/>
            <person name="Teixeira S.M."/>
            <person name="Wespiser A.R."/>
            <person name="Almeida E Silva A."/>
            <person name="Schlindwein A.D."/>
            <person name="Pacheco A.C."/>
            <person name="Silva A.L."/>
            <person name="Graveley B.R."/>
            <person name="Walenz B.P."/>
            <person name="Lima Bde A."/>
            <person name="Ribeiro C.A."/>
            <person name="Nunes-Silva C.G."/>
            <person name="de Carvalho C.R."/>
            <person name="Soares C.M."/>
            <person name="de Menezes C.B."/>
            <person name="Matiolli C."/>
            <person name="Caffrey D."/>
            <person name="Araujo D.A."/>
            <person name="de Oliveira D.M."/>
            <person name="Golenbock D."/>
            <person name="Grisard E.C."/>
            <person name="Fantinatti-Garboggini F."/>
            <person name="de Carvalho F.M."/>
            <person name="Barcellos F.G."/>
            <person name="Prosdocimi F."/>
            <person name="May G."/>
            <person name="Azevedo Junior G.M."/>
            <person name="Guimaraes G.M."/>
            <person name="Goldman G.H."/>
            <person name="Padilha I.Q."/>
            <person name="Batista Jda S."/>
            <person name="Ferro J.A."/>
            <person name="Ribeiro J.M."/>
            <person name="Fietto J.L."/>
            <person name="Dabbas K.M."/>
            <person name="Cerdeira L."/>
            <person name="Agnez-Lima L.F."/>
            <person name="Brocchi M."/>
            <person name="de Carvalho M.O."/>
            <person name="Teixeira Mde M."/>
            <person name="Diniz Maia Mde M."/>
            <person name="Goldman M.H."/>
            <person name="Cruz Schneider M.P."/>
            <person name="Felipe M.S."/>
            <person name="Hungria M."/>
            <person name="Nicolas M.F."/>
            <person name="Pereira M."/>
            <person name="Montes M.A."/>
            <person name="Cantao M.E."/>
            <person name="Vincentz M."/>
            <person name="Rafael M.S."/>
            <person name="Silverman N."/>
            <person name="Stoco P.H."/>
            <person name="Souza R.C."/>
            <person name="Vicentini R."/>
            <person name="Gazzinelli R.T."/>
            <person name="Neves Rde O."/>
            <person name="Silva R."/>
            <person name="Astolfi-Filho S."/>
            <person name="Maciel T.E."/>
            <person name="Urmenyi T.P."/>
            <person name="Tadei W.P."/>
            <person name="Camargo E.P."/>
            <person name="de Vasconcelos A.T."/>
        </authorList>
    </citation>
    <scope>NUCLEOTIDE SEQUENCE</scope>
</reference>
<dbReference type="CDD" id="cd00087">
    <property type="entry name" value="FReD"/>
    <property type="match status" value="1"/>
</dbReference>
<evidence type="ECO:0000313" key="4">
    <source>
        <dbReference type="EMBL" id="ETN65779.1"/>
    </source>
</evidence>
<evidence type="ECO:0000256" key="1">
    <source>
        <dbReference type="SAM" id="Coils"/>
    </source>
</evidence>
<keyword evidence="6" id="KW-1185">Reference proteome</keyword>
<reference evidence="4 6" key="1">
    <citation type="journal article" date="2010" name="BMC Genomics">
        <title>Combination of measures distinguishes pre-miRNAs from other stem-loops in the genome of the newly sequenced Anopheles darlingi.</title>
        <authorList>
            <person name="Mendes N.D."/>
            <person name="Freitas A.T."/>
            <person name="Vasconcelos A.T."/>
            <person name="Sagot M.F."/>
        </authorList>
    </citation>
    <scope>NUCLEOTIDE SEQUENCE</scope>
</reference>
<reference evidence="5" key="4">
    <citation type="submission" date="2015-06" db="UniProtKB">
        <authorList>
            <consortium name="EnsemblMetazoa"/>
        </authorList>
    </citation>
    <scope>IDENTIFICATION</scope>
</reference>
<name>W5JSN8_ANODA</name>
<dbReference type="Proteomes" id="UP000000673">
    <property type="component" value="Unassembled WGS sequence"/>
</dbReference>
<proteinExistence type="predicted"/>
<dbReference type="InterPro" id="IPR014716">
    <property type="entry name" value="Fibrinogen_a/b/g_C_1"/>
</dbReference>
<dbReference type="Pfam" id="PF00147">
    <property type="entry name" value="Fibrinogen_C"/>
    <property type="match status" value="1"/>
</dbReference>
<dbReference type="OMA" id="SCATEYR"/>
<dbReference type="PANTHER" id="PTHR19143:SF327">
    <property type="entry name" value="FI21813P1-RELATED"/>
    <property type="match status" value="1"/>
</dbReference>
<dbReference type="VEuPathDB" id="VectorBase:ADAR2_001779"/>
<dbReference type="InterPro" id="IPR050373">
    <property type="entry name" value="Fibrinogen_C-term_domain"/>
</dbReference>
<accession>W5JSN8</accession>
<evidence type="ECO:0000259" key="3">
    <source>
        <dbReference type="PROSITE" id="PS51406"/>
    </source>
</evidence>
<dbReference type="FunCoup" id="W5JSN8">
    <property type="interactions" value="22"/>
</dbReference>
<dbReference type="HOGENOM" id="CLU_038628_1_1_1"/>
<dbReference type="SUPFAM" id="SSF56496">
    <property type="entry name" value="Fibrinogen C-terminal domain-like"/>
    <property type="match status" value="1"/>
</dbReference>
<dbReference type="InterPro" id="IPR002181">
    <property type="entry name" value="Fibrinogen_a/b/g_C_dom"/>
</dbReference>
<dbReference type="PANTHER" id="PTHR19143">
    <property type="entry name" value="FIBRINOGEN/TENASCIN/ANGIOPOEITIN"/>
    <property type="match status" value="1"/>
</dbReference>
<organism evidence="4">
    <name type="scientific">Anopheles darlingi</name>
    <name type="common">Mosquito</name>
    <dbReference type="NCBI Taxonomy" id="43151"/>
    <lineage>
        <taxon>Eukaryota</taxon>
        <taxon>Metazoa</taxon>
        <taxon>Ecdysozoa</taxon>
        <taxon>Arthropoda</taxon>
        <taxon>Hexapoda</taxon>
        <taxon>Insecta</taxon>
        <taxon>Pterygota</taxon>
        <taxon>Neoptera</taxon>
        <taxon>Endopterygota</taxon>
        <taxon>Diptera</taxon>
        <taxon>Nematocera</taxon>
        <taxon>Culicoidea</taxon>
        <taxon>Culicidae</taxon>
        <taxon>Anophelinae</taxon>
        <taxon>Anopheles</taxon>
    </lineage>
</organism>
<dbReference type="GO" id="GO:0005615">
    <property type="term" value="C:extracellular space"/>
    <property type="evidence" value="ECO:0007669"/>
    <property type="project" value="TreeGrafter"/>
</dbReference>
<dbReference type="SMART" id="SM00186">
    <property type="entry name" value="FBG"/>
    <property type="match status" value="1"/>
</dbReference>
<dbReference type="STRING" id="43151.W5JSN8"/>
<gene>
    <name evidence="4" type="ORF">AND_002446</name>
</gene>
<evidence type="ECO:0000313" key="6">
    <source>
        <dbReference type="Proteomes" id="UP000000673"/>
    </source>
</evidence>
<feature type="signal peptide" evidence="2">
    <location>
        <begin position="1"/>
        <end position="18"/>
    </location>
</feature>